<evidence type="ECO:0000313" key="2">
    <source>
        <dbReference type="EMBL" id="WPX97402.1"/>
    </source>
</evidence>
<feature type="compositionally biased region" description="Acidic residues" evidence="1">
    <location>
        <begin position="1948"/>
        <end position="1961"/>
    </location>
</feature>
<proteinExistence type="predicted"/>
<keyword evidence="3" id="KW-1185">Reference proteome</keyword>
<dbReference type="RefSeq" id="WP_323733462.1">
    <property type="nucleotide sequence ID" value="NZ_CP110821.1"/>
</dbReference>
<feature type="compositionally biased region" description="Basic and acidic residues" evidence="1">
    <location>
        <begin position="1918"/>
        <end position="1931"/>
    </location>
</feature>
<evidence type="ECO:0000256" key="1">
    <source>
        <dbReference type="SAM" id="MobiDB-lite"/>
    </source>
</evidence>
<feature type="region of interest" description="Disordered" evidence="1">
    <location>
        <begin position="1918"/>
        <end position="1980"/>
    </location>
</feature>
<accession>A0ABZ0UNX2</accession>
<name>A0ABZ0UNX2_9RICK</name>
<feature type="compositionally biased region" description="Polar residues" evidence="1">
    <location>
        <begin position="1963"/>
        <end position="1972"/>
    </location>
</feature>
<evidence type="ECO:0000313" key="3">
    <source>
        <dbReference type="Proteomes" id="UP001327219"/>
    </source>
</evidence>
<dbReference type="Proteomes" id="UP001327219">
    <property type="component" value="Plasmid unnamed1"/>
</dbReference>
<keyword evidence="2" id="KW-0614">Plasmid</keyword>
<gene>
    <name evidence="2" type="ORF">Bandiella_01554</name>
</gene>
<geneLocation type="plasmid" evidence="2 3">
    <name>unnamed1</name>
</geneLocation>
<protein>
    <submittedName>
        <fullName evidence="2">Hemagglutinin repeat protein</fullName>
    </submittedName>
</protein>
<dbReference type="EMBL" id="CP110821">
    <property type="protein sequence ID" value="WPX97402.1"/>
    <property type="molecule type" value="Genomic_DNA"/>
</dbReference>
<sequence>MLNTNLKPPYATSLVRWCEREIQQWISLLDFIEENVEIKGTIRLENKGKLKLNLGDYKLINTTSENIEELVITSTDSEDNTGLIKDIRLDSVLINKGVVKLKGNNVVGKLNIEETQLDLDEKSELVSNEVFIKSINRDFNLMGKITVQDSFIYNGKCITLDKESSIISKDGNIEISLLNCNLSHNGYIWSGKDLKLELEKGYLANKGIIGADGIGNILVKESGAKLINSGSIQGGVDFTVRLEANGKVENEKDGVINGKGNIKIIANSIINQAGGKISSVNGIELDITKLINSGAIYYKEGKLNIRDALINHALIIGEELTDIKMGGKGEIHNNENARIKLGGKVYIGGNDDKNISLLRNYAASIAITGEELTLNVDKIDNLAREEGYKKEKYDCMIVDAENKGATYFHTRDIQTISYIKYSNIRLEGNSVTINGKIINKSSLFSIQGKLVNNSKISIENIAKSLVIEEHNISMFYYWEYYPGDEYMVPVSNEKYLRNIGDDLTKRGRQSDFILKFKCIKASTEAYFNDNIIQTTGSNSQFEAFFKNPILEIILRGQEAIRYINEDVQTNNNFYNTRKGTTIYKTYPSTVAFTDVEGARVAGLSNYAVAKSELSKLLDEFKDNSNALVPYDLKSQEIEEFKLSAIDMMNSLRKEGYEIRLDNVFNFGGQSSQEARFLRYFFEQYNPGIYKVNTPNQLAIGDGSCGDSCALAGDGTGLVASGGLVTNYIFESIFELPGMKQKGTAYLLKELGYSTGDIIQILADPDYEHEVLKRAIFDKLGKAYIWNHKKNDDEEFDQLLKNAVTAKRDLGLIPGIELTRWQQSELVDAILWPVKENINEIEAWSLRLYVTEEILKDGYSSATIALKDTTLIIDEDVFNGGLIDSIGDTFIEARNIYQLNQIKGSGSLNVEARGSFIMEMLVKVIEQYSSNSHKVSYVPMNSPAVDLSGSFKVNSKGNIGVKGGEIKANTIAIESGDKVIVIPAAIYNKLYYSWGDGYSRSESLEYELARIMASGDIKIVSQNGNYLYSPIIKTEGEFELEAKLGKNVIEAVANKYISERYEDDSWFVFSSETYSYSSITNIIRPFISAAKKVVFGSLEDTAIRAAIITTSSMEIKTGKDDIVGLISLLPGKNILLKEEWGESDYVIRSKKYVGKSVSEEIVPTIIQINNDCKGLEDEKNVVKTMDGKCATFIGYGSGGWLQLASKVEAETIEIKAPKGIKLVAAPELDFSYAAVDKKGIGFAFTSNSREQSVGLGIKVSKSRETSAEAIHRVSSLVGHFITLDTDETIYTEGAYIKAEEKLTTRSKLEIHDVVYDTKTHSQRKVEGFLGLKLGIQNSIAGLIESGKSVDKSIRQGGKEGAINTAFAAWDAYNTLMGIAAGGGLFQGGVWLSASYSESSNELDKRTVKFTTIEVGKEEDGKLKEGTYESTSEELRLKSTQIKAYDAYFNTNKLTTNTANNEEHRRSQGGGINIQVGMSGTVGSNVGGNTGKLNSDEIVPIHAEIYVTNRLELKVKGHADIKGTFIEAKSLEASFESLILESVKELEESSGRSFGLSKGWGNSVSKNYGGSFEVSSGKRNVVSKLTRLVGQEDTNIIVAHALELNGAMIANAEVDEEGNYKDVGNLILTVGELFVKHVYDSDEGHTLGASINYITENKGSDGKISKYGVVIGGRDGDGYTFATIGKGEVKCTESEVNKVCEIEKANRDVSKTSSFDYNYKIETIRAKFSSLNEETKKKAIENLKSGKFFENIATSFMDAVGEVGEALGNILPNKESITQDEKTKFNPKDQVFTNNKYARKNTLDELSEIDQKILEKYPELNGDIYKKLSIIRLAHHLESNNLVLDRNGAIDTAYAAVSKYMSENPVIRPAALPLAAMGIGQAIRSCATSSACVKAVLEISIGAAAWLGIKITTDKLNEESYKDSNDDISKDKQQTQQEPGTAVASSGAPDPDDDFDPDEEENLNNEKSTNQLNQEIKKGQAPKEIKRVDKANPFIKGQKTHVHFNNGAALNKDGTWREGFIKLTKKQRLWLQKNGWKLPND</sequence>
<organism evidence="2 3">
    <name type="scientific">Candidatus Bandiella euplotis</name>
    <dbReference type="NCBI Taxonomy" id="1664265"/>
    <lineage>
        <taxon>Bacteria</taxon>
        <taxon>Pseudomonadati</taxon>
        <taxon>Pseudomonadota</taxon>
        <taxon>Alphaproteobacteria</taxon>
        <taxon>Rickettsiales</taxon>
        <taxon>Candidatus Midichloriaceae</taxon>
        <taxon>Candidatus Bandiella</taxon>
    </lineage>
</organism>
<reference evidence="2 3" key="1">
    <citation type="submission" date="2022-11" db="EMBL/GenBank/DDBJ databases">
        <title>Host association and intracellularity evolved multiple times independently in the Rickettsiales.</title>
        <authorList>
            <person name="Castelli M."/>
            <person name="Nardi T."/>
            <person name="Gammuto L."/>
            <person name="Bellinzona G."/>
            <person name="Sabaneyeva E."/>
            <person name="Potekhin A."/>
            <person name="Serra V."/>
            <person name="Petroni G."/>
            <person name="Sassera D."/>
        </authorList>
    </citation>
    <scope>NUCLEOTIDE SEQUENCE [LARGE SCALE GENOMIC DNA]</scope>
    <source>
        <strain evidence="2 3">NDG2</strain>
        <plasmid evidence="2 3">unnamed1</plasmid>
    </source>
</reference>